<evidence type="ECO:0000259" key="1">
    <source>
        <dbReference type="Pfam" id="PF01882"/>
    </source>
</evidence>
<organism evidence="2 3">
    <name type="scientific">Bacterioplanes sanyensis</name>
    <dbReference type="NCBI Taxonomy" id="1249553"/>
    <lineage>
        <taxon>Bacteria</taxon>
        <taxon>Pseudomonadati</taxon>
        <taxon>Pseudomonadota</taxon>
        <taxon>Gammaproteobacteria</taxon>
        <taxon>Oceanospirillales</taxon>
        <taxon>Oceanospirillaceae</taxon>
        <taxon>Bacterioplanes</taxon>
    </lineage>
</organism>
<name>A0A222FLG9_9GAMM</name>
<feature type="domain" description="DUF58" evidence="1">
    <location>
        <begin position="56"/>
        <end position="273"/>
    </location>
</feature>
<accession>A0A222FLG9</accession>
<dbReference type="Pfam" id="PF01882">
    <property type="entry name" value="DUF58"/>
    <property type="match status" value="1"/>
</dbReference>
<dbReference type="EMBL" id="CP022530">
    <property type="protein sequence ID" value="ASP39609.1"/>
    <property type="molecule type" value="Genomic_DNA"/>
</dbReference>
<dbReference type="Proteomes" id="UP000202440">
    <property type="component" value="Chromosome"/>
</dbReference>
<protein>
    <submittedName>
        <fullName evidence="2">DUF58 domain-containing protein</fullName>
    </submittedName>
</protein>
<dbReference type="PANTHER" id="PTHR33608">
    <property type="entry name" value="BLL2464 PROTEIN"/>
    <property type="match status" value="1"/>
</dbReference>
<evidence type="ECO:0000313" key="2">
    <source>
        <dbReference type="EMBL" id="ASP39609.1"/>
    </source>
</evidence>
<proteinExistence type="predicted"/>
<keyword evidence="3" id="KW-1185">Reference proteome</keyword>
<gene>
    <name evidence="2" type="ORF">CHH28_13420</name>
</gene>
<dbReference type="OrthoDB" id="9812729at2"/>
<dbReference type="PANTHER" id="PTHR33608:SF12">
    <property type="entry name" value="DUF58 DOMAIN-CONTAINING PROTEIN"/>
    <property type="match status" value="1"/>
</dbReference>
<reference evidence="2 3" key="1">
    <citation type="submission" date="2017-07" db="EMBL/GenBank/DDBJ databases">
        <title>Annotated genome sequence of Bacterioplanes sanyensis isolated from Red Sea.</title>
        <authorList>
            <person name="Rehman Z.U."/>
        </authorList>
    </citation>
    <scope>NUCLEOTIDE SEQUENCE [LARGE SCALE GENOMIC DNA]</scope>
    <source>
        <strain evidence="2 3">NV9</strain>
    </source>
</reference>
<dbReference type="RefSeq" id="WP_094060787.1">
    <property type="nucleotide sequence ID" value="NZ_CP022530.1"/>
</dbReference>
<evidence type="ECO:0000313" key="3">
    <source>
        <dbReference type="Proteomes" id="UP000202440"/>
    </source>
</evidence>
<sequence length="311" mass="35153">MSRIEFSRGAHIDRDNLIALQALAAQLPLKRQRKVLNDKAGTHTSAMRGRGIDFAEVREYQPGDDIRAMDWRVTARTGEAHIKLFREERERPVMLACDLRAHMRFGTRRAFKHVLAADLTALLGWAALRNGDRIGGLLFDDSSETDLRSRNGSRQVLNLVHQLATWPAPASDTLKRQDRLAQMLRHLQRICRPGSAVYIISDWHGFDAAGEQALFQLSRHCDVSAVHLFDALEAELPPPGHYTLSDGQQRLNLATHSRAARLSHQQAFEQHRDNLQQALVKLEIPLLSIATDDDVLSRLYQGLGMAWEKRA</sequence>
<dbReference type="KEGG" id="bsan:CHH28_13420"/>
<dbReference type="AlphaFoldDB" id="A0A222FLG9"/>
<dbReference type="InterPro" id="IPR002881">
    <property type="entry name" value="DUF58"/>
</dbReference>